<gene>
    <name evidence="2" type="ORF">FPZ11_12565</name>
</gene>
<dbReference type="EMBL" id="CP042305">
    <property type="protein sequence ID" value="QDZ15479.1"/>
    <property type="molecule type" value="Genomic_DNA"/>
</dbReference>
<feature type="region of interest" description="Disordered" evidence="1">
    <location>
        <begin position="1"/>
        <end position="71"/>
    </location>
</feature>
<accession>A0A5B8M5V4</accession>
<dbReference type="OrthoDB" id="5007868at2"/>
<dbReference type="RefSeq" id="WP_146321399.1">
    <property type="nucleotide sequence ID" value="NZ_CP042305.1"/>
</dbReference>
<reference evidence="2 3" key="1">
    <citation type="submission" date="2019-07" db="EMBL/GenBank/DDBJ databases">
        <title>Full genome sequence of Humibacter sp. WJ7-1.</title>
        <authorList>
            <person name="Im W.-T."/>
        </authorList>
    </citation>
    <scope>NUCLEOTIDE SEQUENCE [LARGE SCALE GENOMIC DNA]</scope>
    <source>
        <strain evidence="2 3">WJ7-1</strain>
    </source>
</reference>
<keyword evidence="3" id="KW-1185">Reference proteome</keyword>
<feature type="compositionally biased region" description="Basic and acidic residues" evidence="1">
    <location>
        <begin position="1"/>
        <end position="16"/>
    </location>
</feature>
<dbReference type="KEGG" id="huw:FPZ11_12565"/>
<evidence type="ECO:0000313" key="2">
    <source>
        <dbReference type="EMBL" id="QDZ15479.1"/>
    </source>
</evidence>
<evidence type="ECO:0000256" key="1">
    <source>
        <dbReference type="SAM" id="MobiDB-lite"/>
    </source>
</evidence>
<sequence>MPDEHAVRDALHEATHRVAGVPQHRDFPEGHQGASHHGRSLQNRGAQNRVTRSRAGGHQGSTPAHDRPPRVLVRWQTWIAGRVARKAE</sequence>
<dbReference type="Proteomes" id="UP000320216">
    <property type="component" value="Chromosome"/>
</dbReference>
<protein>
    <submittedName>
        <fullName evidence="2">Uncharacterized protein</fullName>
    </submittedName>
</protein>
<name>A0A5B8M5V4_9MICO</name>
<organism evidence="2 3">
    <name type="scientific">Humibacter ginsenosidimutans</name>
    <dbReference type="NCBI Taxonomy" id="2599293"/>
    <lineage>
        <taxon>Bacteria</taxon>
        <taxon>Bacillati</taxon>
        <taxon>Actinomycetota</taxon>
        <taxon>Actinomycetes</taxon>
        <taxon>Micrococcales</taxon>
        <taxon>Microbacteriaceae</taxon>
        <taxon>Humibacter</taxon>
    </lineage>
</organism>
<proteinExistence type="predicted"/>
<dbReference type="AlphaFoldDB" id="A0A5B8M5V4"/>
<feature type="compositionally biased region" description="Polar residues" evidence="1">
    <location>
        <begin position="40"/>
        <end position="50"/>
    </location>
</feature>
<evidence type="ECO:0000313" key="3">
    <source>
        <dbReference type="Proteomes" id="UP000320216"/>
    </source>
</evidence>